<dbReference type="GO" id="GO:0015171">
    <property type="term" value="F:amino acid transmembrane transporter activity"/>
    <property type="evidence" value="ECO:0007669"/>
    <property type="project" value="TreeGrafter"/>
</dbReference>
<feature type="transmembrane region" description="Helical" evidence="6">
    <location>
        <begin position="182"/>
        <end position="199"/>
    </location>
</feature>
<dbReference type="Proteomes" id="UP000252707">
    <property type="component" value="Unassembled WGS sequence"/>
</dbReference>
<evidence type="ECO:0000313" key="8">
    <source>
        <dbReference type="Proteomes" id="UP000252707"/>
    </source>
</evidence>
<organism evidence="7 8">
    <name type="scientific">Thioalbus denitrificans</name>
    <dbReference type="NCBI Taxonomy" id="547122"/>
    <lineage>
        <taxon>Bacteria</taxon>
        <taxon>Pseudomonadati</taxon>
        <taxon>Pseudomonadota</taxon>
        <taxon>Gammaproteobacteria</taxon>
        <taxon>Chromatiales</taxon>
        <taxon>Ectothiorhodospiraceae</taxon>
        <taxon>Thioalbus</taxon>
    </lineage>
</organism>
<evidence type="ECO:0000256" key="5">
    <source>
        <dbReference type="ARBA" id="ARBA00023136"/>
    </source>
</evidence>
<dbReference type="PANTHER" id="PTHR30086">
    <property type="entry name" value="ARGININE EXPORTER PROTEIN ARGO"/>
    <property type="match status" value="1"/>
</dbReference>
<sequence length="203" mass="20512">MATDLFLQGGLIGLAIAAPVGPIGVLCIQKTLARNRLHGLAAGLGAATADALYGLLAGLGITALTHLLLEARTPIQLGGGLFLCYLGYRTFTADTGAQAARVGDTGMGGTYLSTLLLTLANPVTILSFMAIFAGMGTFARSGGDTLILVFGIFSGSACWWLILSGLADSLGRRLLRQGSSGLNRISGALLAGFGLLALLSGGG</sequence>
<dbReference type="EMBL" id="QPJY01000004">
    <property type="protein sequence ID" value="RCX30719.1"/>
    <property type="molecule type" value="Genomic_DNA"/>
</dbReference>
<dbReference type="PANTHER" id="PTHR30086:SF20">
    <property type="entry name" value="ARGININE EXPORTER PROTEIN ARGO-RELATED"/>
    <property type="match status" value="1"/>
</dbReference>
<gene>
    <name evidence="7" type="ORF">DFQ59_104155</name>
</gene>
<evidence type="ECO:0000256" key="2">
    <source>
        <dbReference type="ARBA" id="ARBA00022475"/>
    </source>
</evidence>
<dbReference type="AlphaFoldDB" id="A0A369C9Z9"/>
<evidence type="ECO:0000256" key="1">
    <source>
        <dbReference type="ARBA" id="ARBA00004651"/>
    </source>
</evidence>
<keyword evidence="5 6" id="KW-0472">Membrane</keyword>
<dbReference type="RefSeq" id="WP_211314884.1">
    <property type="nucleotide sequence ID" value="NZ_QPJY01000004.1"/>
</dbReference>
<evidence type="ECO:0000256" key="4">
    <source>
        <dbReference type="ARBA" id="ARBA00022989"/>
    </source>
</evidence>
<comment type="subcellular location">
    <subcellularLocation>
        <location evidence="1">Cell membrane</location>
        <topology evidence="1">Multi-pass membrane protein</topology>
    </subcellularLocation>
</comment>
<name>A0A369C9Z9_9GAMM</name>
<dbReference type="InterPro" id="IPR001123">
    <property type="entry name" value="LeuE-type"/>
</dbReference>
<keyword evidence="2" id="KW-1003">Cell membrane</keyword>
<evidence type="ECO:0000256" key="3">
    <source>
        <dbReference type="ARBA" id="ARBA00022692"/>
    </source>
</evidence>
<feature type="transmembrane region" description="Helical" evidence="6">
    <location>
        <begin position="6"/>
        <end position="28"/>
    </location>
</feature>
<protein>
    <submittedName>
        <fullName evidence="7">Threonine/homoserine/homoserine lactone efflux protein</fullName>
    </submittedName>
</protein>
<feature type="transmembrane region" description="Helical" evidence="6">
    <location>
        <begin position="111"/>
        <end position="133"/>
    </location>
</feature>
<proteinExistence type="predicted"/>
<dbReference type="GO" id="GO:0005886">
    <property type="term" value="C:plasma membrane"/>
    <property type="evidence" value="ECO:0007669"/>
    <property type="project" value="UniProtKB-SubCell"/>
</dbReference>
<keyword evidence="4 6" id="KW-1133">Transmembrane helix</keyword>
<accession>A0A369C9Z9</accession>
<evidence type="ECO:0000256" key="6">
    <source>
        <dbReference type="SAM" id="Phobius"/>
    </source>
</evidence>
<feature type="transmembrane region" description="Helical" evidence="6">
    <location>
        <begin position="145"/>
        <end position="162"/>
    </location>
</feature>
<keyword evidence="8" id="KW-1185">Reference proteome</keyword>
<comment type="caution">
    <text evidence="7">The sequence shown here is derived from an EMBL/GenBank/DDBJ whole genome shotgun (WGS) entry which is preliminary data.</text>
</comment>
<feature type="transmembrane region" description="Helical" evidence="6">
    <location>
        <begin position="40"/>
        <end position="64"/>
    </location>
</feature>
<keyword evidence="3 6" id="KW-0812">Transmembrane</keyword>
<evidence type="ECO:0000313" key="7">
    <source>
        <dbReference type="EMBL" id="RCX30719.1"/>
    </source>
</evidence>
<reference evidence="7 8" key="1">
    <citation type="submission" date="2018-07" db="EMBL/GenBank/DDBJ databases">
        <title>Genomic Encyclopedia of Type Strains, Phase IV (KMG-IV): sequencing the most valuable type-strain genomes for metagenomic binning, comparative biology and taxonomic classification.</title>
        <authorList>
            <person name="Goeker M."/>
        </authorList>
    </citation>
    <scope>NUCLEOTIDE SEQUENCE [LARGE SCALE GENOMIC DNA]</scope>
    <source>
        <strain evidence="7 8">DSM 26407</strain>
    </source>
</reference>
<dbReference type="Pfam" id="PF01810">
    <property type="entry name" value="LysE"/>
    <property type="match status" value="1"/>
</dbReference>